<evidence type="ECO:0000256" key="4">
    <source>
        <dbReference type="ARBA" id="ARBA00022527"/>
    </source>
</evidence>
<dbReference type="FunFam" id="3.30.1010.10:FF:000013">
    <property type="entry name" value="Protein kinase, DNA-activated, catalytic subunit"/>
    <property type="match status" value="1"/>
</dbReference>
<dbReference type="AlphaFoldDB" id="A0A653CI20"/>
<dbReference type="InterPro" id="IPR037706">
    <property type="entry name" value="DNA-PK_dom"/>
</dbReference>
<evidence type="ECO:0000256" key="10">
    <source>
        <dbReference type="ARBA" id="ARBA00022840"/>
    </source>
</evidence>
<dbReference type="GO" id="GO:0006302">
    <property type="term" value="P:double-strand break repair"/>
    <property type="evidence" value="ECO:0007669"/>
    <property type="project" value="TreeGrafter"/>
</dbReference>
<organism evidence="15 16">
    <name type="scientific">Callosobruchus maculatus</name>
    <name type="common">Southern cowpea weevil</name>
    <name type="synonym">Pulse bruchid</name>
    <dbReference type="NCBI Taxonomy" id="64391"/>
    <lineage>
        <taxon>Eukaryota</taxon>
        <taxon>Metazoa</taxon>
        <taxon>Ecdysozoa</taxon>
        <taxon>Arthropoda</taxon>
        <taxon>Hexapoda</taxon>
        <taxon>Insecta</taxon>
        <taxon>Pterygota</taxon>
        <taxon>Neoptera</taxon>
        <taxon>Endopterygota</taxon>
        <taxon>Coleoptera</taxon>
        <taxon>Polyphaga</taxon>
        <taxon>Cucujiformia</taxon>
        <taxon>Chrysomeloidea</taxon>
        <taxon>Chrysomelidae</taxon>
        <taxon>Bruchinae</taxon>
        <taxon>Bruchini</taxon>
        <taxon>Callosobruchus</taxon>
    </lineage>
</organism>
<keyword evidence="5" id="KW-0597">Phosphoprotein</keyword>
<dbReference type="CDD" id="cd05172">
    <property type="entry name" value="PIKKc_DNA-PK"/>
    <property type="match status" value="1"/>
</dbReference>
<dbReference type="GO" id="GO:0000723">
    <property type="term" value="P:telomere maintenance"/>
    <property type="evidence" value="ECO:0007669"/>
    <property type="project" value="TreeGrafter"/>
</dbReference>
<evidence type="ECO:0000313" key="15">
    <source>
        <dbReference type="EMBL" id="VEN47551.1"/>
    </source>
</evidence>
<dbReference type="SUPFAM" id="SSF56112">
    <property type="entry name" value="Protein kinase-like (PK-like)"/>
    <property type="match status" value="1"/>
</dbReference>
<reference evidence="15 16" key="1">
    <citation type="submission" date="2019-01" db="EMBL/GenBank/DDBJ databases">
        <authorList>
            <person name="Sayadi A."/>
        </authorList>
    </citation>
    <scope>NUCLEOTIDE SEQUENCE [LARGE SCALE GENOMIC DNA]</scope>
</reference>
<evidence type="ECO:0000256" key="1">
    <source>
        <dbReference type="ARBA" id="ARBA00004604"/>
    </source>
</evidence>
<evidence type="ECO:0000256" key="5">
    <source>
        <dbReference type="ARBA" id="ARBA00022553"/>
    </source>
</evidence>
<dbReference type="Proteomes" id="UP000410492">
    <property type="component" value="Unassembled WGS sequence"/>
</dbReference>
<dbReference type="Gene3D" id="3.30.1010.10">
    <property type="entry name" value="Phosphatidylinositol 3-kinase Catalytic Subunit, Chain A, domain 4"/>
    <property type="match status" value="1"/>
</dbReference>
<dbReference type="InterPro" id="IPR011009">
    <property type="entry name" value="Kinase-like_dom_sf"/>
</dbReference>
<dbReference type="SMART" id="SM01343">
    <property type="entry name" value="FATC"/>
    <property type="match status" value="1"/>
</dbReference>
<keyword evidence="12" id="KW-0539">Nucleus</keyword>
<keyword evidence="11" id="KW-0234">DNA repair</keyword>
<keyword evidence="9" id="KW-0418">Kinase</keyword>
<dbReference type="GO" id="GO:0004677">
    <property type="term" value="F:DNA-dependent protein kinase activity"/>
    <property type="evidence" value="ECO:0007669"/>
    <property type="project" value="InterPro"/>
</dbReference>
<dbReference type="InterPro" id="IPR003152">
    <property type="entry name" value="FATC_dom"/>
</dbReference>
<dbReference type="GO" id="GO:0008630">
    <property type="term" value="P:intrinsic apoptotic signaling pathway in response to DNA damage"/>
    <property type="evidence" value="ECO:0007669"/>
    <property type="project" value="TreeGrafter"/>
</dbReference>
<accession>A0A653CI20</accession>
<evidence type="ECO:0000259" key="14">
    <source>
        <dbReference type="PROSITE" id="PS51190"/>
    </source>
</evidence>
<dbReference type="PROSITE" id="PS50290">
    <property type="entry name" value="PI3_4_KINASE_3"/>
    <property type="match status" value="1"/>
</dbReference>
<evidence type="ECO:0000256" key="3">
    <source>
        <dbReference type="ARBA" id="ARBA00018077"/>
    </source>
</evidence>
<dbReference type="InterPro" id="IPR018936">
    <property type="entry name" value="PI3/4_kinase_CS"/>
</dbReference>
<name>A0A653CI20_CALMS</name>
<evidence type="ECO:0000256" key="7">
    <source>
        <dbReference type="ARBA" id="ARBA00022741"/>
    </source>
</evidence>
<dbReference type="EC" id="2.7.11.1" evidence="2"/>
<evidence type="ECO:0000313" key="16">
    <source>
        <dbReference type="Proteomes" id="UP000410492"/>
    </source>
</evidence>
<sequence length="466" mass="54067">DDSLPNIKTTFRKLDQTLEATIRKEDRHHPVRLKDYSPWLTEFSANKLNVELEIPGQYDGQSKPLPQYHVKISGFSPEVTVMSSNKKPIKITILGMDTKEYPFLIKFGEDIRQDQRIEQLFGLMNHIFSVDMICSNRRFEIMTYQVIPLTSALGMIQWKSNTESLDAFLGRSANKTYQQDLSKSRNDYHLWISRPRLNQGDAYGLAAQEYHADKVIPKFRELANRFPKHILRQALWDLSINTENFIALKNNFLKTYATMCVCHWILGIGDRHLCNSKICLNSGKVLGIDFGHAFGTGTQILPIPELVPVRLTPHITALMEPFGERGQFKVYMVHCMRALRDNYRILLATMNVFIQEPSFDWLEHSRLLDEENDTPEATWYPQIKIEQARRKLQGEGSTRIMVEELEANNTLKYKDAYVNLVKNIRTVGRFEEMNNLSVEEQIDCLIDHSTDENLLGRMYAGWTPWM</sequence>
<dbReference type="InterPro" id="IPR000403">
    <property type="entry name" value="PI3/4_kinase_cat_dom"/>
</dbReference>
<dbReference type="PROSITE" id="PS00915">
    <property type="entry name" value="PI3_4_KINASE_1"/>
    <property type="match status" value="1"/>
</dbReference>
<dbReference type="Pfam" id="PF00454">
    <property type="entry name" value="PI3_PI4_kinase"/>
    <property type="match status" value="1"/>
</dbReference>
<dbReference type="InterPro" id="IPR050517">
    <property type="entry name" value="DDR_Repair_Kinase"/>
</dbReference>
<evidence type="ECO:0000256" key="2">
    <source>
        <dbReference type="ARBA" id="ARBA00012513"/>
    </source>
</evidence>
<dbReference type="GO" id="GO:0005524">
    <property type="term" value="F:ATP binding"/>
    <property type="evidence" value="ECO:0007669"/>
    <property type="project" value="UniProtKB-KW"/>
</dbReference>
<evidence type="ECO:0000256" key="9">
    <source>
        <dbReference type="ARBA" id="ARBA00022777"/>
    </source>
</evidence>
<dbReference type="SMART" id="SM00146">
    <property type="entry name" value="PI3Kc"/>
    <property type="match status" value="1"/>
</dbReference>
<dbReference type="Pfam" id="PF02260">
    <property type="entry name" value="FATC"/>
    <property type="match status" value="1"/>
</dbReference>
<feature type="domain" description="PI3K/PI4K catalytic" evidence="13">
    <location>
        <begin position="75"/>
        <end position="412"/>
    </location>
</feature>
<evidence type="ECO:0000256" key="11">
    <source>
        <dbReference type="ARBA" id="ARBA00023204"/>
    </source>
</evidence>
<proteinExistence type="predicted"/>
<feature type="domain" description="FATC" evidence="14">
    <location>
        <begin position="434"/>
        <end position="466"/>
    </location>
</feature>
<keyword evidence="6" id="KW-0808">Transferase</keyword>
<dbReference type="InterPro" id="IPR036940">
    <property type="entry name" value="PI3/4_kinase_cat_sf"/>
</dbReference>
<dbReference type="PROSITE" id="PS00916">
    <property type="entry name" value="PI3_4_KINASE_2"/>
    <property type="match status" value="1"/>
</dbReference>
<evidence type="ECO:0000256" key="8">
    <source>
        <dbReference type="ARBA" id="ARBA00022763"/>
    </source>
</evidence>
<keyword evidence="16" id="KW-1185">Reference proteome</keyword>
<keyword evidence="8" id="KW-0227">DNA damage</keyword>
<dbReference type="PROSITE" id="PS51190">
    <property type="entry name" value="FATC"/>
    <property type="match status" value="1"/>
</dbReference>
<comment type="subcellular location">
    <subcellularLocation>
        <location evidence="1">Nucleus</location>
        <location evidence="1">Nucleolus</location>
    </subcellularLocation>
</comment>
<evidence type="ECO:0000259" key="13">
    <source>
        <dbReference type="PROSITE" id="PS50290"/>
    </source>
</evidence>
<dbReference type="PANTHER" id="PTHR11139">
    <property type="entry name" value="ATAXIA TELANGIECTASIA MUTATED ATM -RELATED"/>
    <property type="match status" value="1"/>
</dbReference>
<gene>
    <name evidence="15" type="ORF">CALMAC_LOCUS9280</name>
</gene>
<keyword evidence="7" id="KW-0547">Nucleotide-binding</keyword>
<dbReference type="EMBL" id="CAACVG010007896">
    <property type="protein sequence ID" value="VEN47551.1"/>
    <property type="molecule type" value="Genomic_DNA"/>
</dbReference>
<dbReference type="PANTHER" id="PTHR11139:SF68">
    <property type="entry name" value="DNA-DEPENDENT PROTEIN KINASE CATALYTIC SUBUNIT"/>
    <property type="match status" value="1"/>
</dbReference>
<keyword evidence="10" id="KW-0067">ATP-binding</keyword>
<dbReference type="OrthoDB" id="431717at2759"/>
<feature type="non-terminal residue" evidence="15">
    <location>
        <position position="1"/>
    </location>
</feature>
<evidence type="ECO:0000256" key="6">
    <source>
        <dbReference type="ARBA" id="ARBA00022679"/>
    </source>
</evidence>
<keyword evidence="4" id="KW-0723">Serine/threonine-protein kinase</keyword>
<evidence type="ECO:0000256" key="12">
    <source>
        <dbReference type="ARBA" id="ARBA00023242"/>
    </source>
</evidence>
<protein>
    <recommendedName>
        <fullName evidence="3">DNA-dependent protein kinase catalytic subunit</fullName>
        <ecNumber evidence="2">2.7.11.1</ecNumber>
    </recommendedName>
</protein>
<dbReference type="Gene3D" id="1.10.1070.11">
    <property type="entry name" value="Phosphatidylinositol 3-/4-kinase, catalytic domain"/>
    <property type="match status" value="1"/>
</dbReference>
<dbReference type="GO" id="GO:0005730">
    <property type="term" value="C:nucleolus"/>
    <property type="evidence" value="ECO:0007669"/>
    <property type="project" value="UniProtKB-SubCell"/>
</dbReference>